<reference evidence="2" key="1">
    <citation type="submission" date="2020-10" db="EMBL/GenBank/DDBJ databases">
        <authorList>
            <person name="Gilroy R."/>
        </authorList>
    </citation>
    <scope>NUCLEOTIDE SEQUENCE</scope>
    <source>
        <strain evidence="2">CHK184-20233</strain>
    </source>
</reference>
<organism evidence="2 3">
    <name type="scientific">Candidatus Onthousia excrementipullorum</name>
    <dbReference type="NCBI Taxonomy" id="2840884"/>
    <lineage>
        <taxon>Bacteria</taxon>
        <taxon>Bacillati</taxon>
        <taxon>Bacillota</taxon>
        <taxon>Bacilli</taxon>
        <taxon>Candidatus Onthousia</taxon>
    </lineage>
</organism>
<keyword evidence="1" id="KW-0812">Transmembrane</keyword>
<feature type="transmembrane region" description="Helical" evidence="1">
    <location>
        <begin position="12"/>
        <end position="35"/>
    </location>
</feature>
<gene>
    <name evidence="2" type="ORF">IAB38_05245</name>
</gene>
<keyword evidence="1" id="KW-0472">Membrane</keyword>
<evidence type="ECO:0000256" key="1">
    <source>
        <dbReference type="SAM" id="Phobius"/>
    </source>
</evidence>
<dbReference type="AlphaFoldDB" id="A0A9D1J3H5"/>
<comment type="caution">
    <text evidence="2">The sequence shown here is derived from an EMBL/GenBank/DDBJ whole genome shotgun (WGS) entry which is preliminary data.</text>
</comment>
<dbReference type="EMBL" id="DVHC01000055">
    <property type="protein sequence ID" value="HIR59438.1"/>
    <property type="molecule type" value="Genomic_DNA"/>
</dbReference>
<keyword evidence="1" id="KW-1133">Transmembrane helix</keyword>
<reference evidence="2" key="2">
    <citation type="journal article" date="2021" name="PeerJ">
        <title>Extensive microbial diversity within the chicken gut microbiome revealed by metagenomics and culture.</title>
        <authorList>
            <person name="Gilroy R."/>
            <person name="Ravi A."/>
            <person name="Getino M."/>
            <person name="Pursley I."/>
            <person name="Horton D.L."/>
            <person name="Alikhan N.F."/>
            <person name="Baker D."/>
            <person name="Gharbi K."/>
            <person name="Hall N."/>
            <person name="Watson M."/>
            <person name="Adriaenssens E.M."/>
            <person name="Foster-Nyarko E."/>
            <person name="Jarju S."/>
            <person name="Secka A."/>
            <person name="Antonio M."/>
            <person name="Oren A."/>
            <person name="Chaudhuri R.R."/>
            <person name="La Ragione R."/>
            <person name="Hildebrand F."/>
            <person name="Pallen M.J."/>
        </authorList>
    </citation>
    <scope>NUCLEOTIDE SEQUENCE</scope>
    <source>
        <strain evidence="2">CHK184-20233</strain>
    </source>
</reference>
<proteinExistence type="predicted"/>
<name>A0A9D1J3H5_9FIRM</name>
<evidence type="ECO:0000313" key="3">
    <source>
        <dbReference type="Proteomes" id="UP000824232"/>
    </source>
</evidence>
<dbReference type="Proteomes" id="UP000824232">
    <property type="component" value="Unassembled WGS sequence"/>
</dbReference>
<accession>A0A9D1J3H5</accession>
<protein>
    <submittedName>
        <fullName evidence="2">Uncharacterized protein</fullName>
    </submittedName>
</protein>
<sequence>MKDNNNNSKQVLLSVLGVAILVVAVVGVSFAAFSYSKTGEKVNTITTGTISMNYTEGENAINLTNALPMTDDVGKALSDENQYFDFTVTANITGTTTINYAITATKVDPDSTIPEAGVKVYLTDMDADGDTPISGYETPKKVSELTKTSSDVSGAPDGDYKLTSGTFNATTTHKYRLRMWVADDYQVTGTSQAFKLKVNVYGTAAAQ</sequence>
<evidence type="ECO:0000313" key="2">
    <source>
        <dbReference type="EMBL" id="HIR59438.1"/>
    </source>
</evidence>